<gene>
    <name evidence="6" type="ORF">NV381_05430</name>
</gene>
<dbReference type="InterPro" id="IPR016667">
    <property type="entry name" value="Caps_polysacc_synth_CpsB/CapC"/>
</dbReference>
<comment type="catalytic activity">
    <reaction evidence="4 5">
        <text>O-phospho-L-tyrosyl-[protein] + H2O = L-tyrosyl-[protein] + phosphate</text>
        <dbReference type="Rhea" id="RHEA:10684"/>
        <dbReference type="Rhea" id="RHEA-COMP:10136"/>
        <dbReference type="Rhea" id="RHEA-COMP:20101"/>
        <dbReference type="ChEBI" id="CHEBI:15377"/>
        <dbReference type="ChEBI" id="CHEBI:43474"/>
        <dbReference type="ChEBI" id="CHEBI:46858"/>
        <dbReference type="ChEBI" id="CHEBI:61978"/>
        <dbReference type="EC" id="3.1.3.48"/>
    </reaction>
</comment>
<dbReference type="PANTHER" id="PTHR39181:SF1">
    <property type="entry name" value="TYROSINE-PROTEIN PHOSPHATASE YWQE"/>
    <property type="match status" value="1"/>
</dbReference>
<keyword evidence="2 5" id="KW-0378">Hydrolase</keyword>
<evidence type="ECO:0000256" key="5">
    <source>
        <dbReference type="PIRNR" id="PIRNR016557"/>
    </source>
</evidence>
<dbReference type="EMBL" id="JANQBD010000003">
    <property type="protein sequence ID" value="MCR8630640.1"/>
    <property type="molecule type" value="Genomic_DNA"/>
</dbReference>
<dbReference type="PIRSF" id="PIRSF016557">
    <property type="entry name" value="Caps_synth_CpsB"/>
    <property type="match status" value="1"/>
</dbReference>
<proteinExistence type="inferred from homology"/>
<evidence type="ECO:0000256" key="2">
    <source>
        <dbReference type="ARBA" id="ARBA00022801"/>
    </source>
</evidence>
<evidence type="ECO:0000256" key="1">
    <source>
        <dbReference type="ARBA" id="ARBA00005750"/>
    </source>
</evidence>
<protein>
    <recommendedName>
        <fullName evidence="5">Tyrosine-protein phosphatase</fullName>
        <ecNumber evidence="5">3.1.3.48</ecNumber>
    </recommendedName>
</protein>
<keyword evidence="7" id="KW-1185">Reference proteome</keyword>
<dbReference type="RefSeq" id="WP_258212255.1">
    <property type="nucleotide sequence ID" value="NZ_JANQBD010000003.1"/>
</dbReference>
<dbReference type="EC" id="3.1.3.48" evidence="5"/>
<comment type="similarity">
    <text evidence="1 5">Belongs to the metallo-dependent hydrolases superfamily. CpsB/CapC family.</text>
</comment>
<evidence type="ECO:0000256" key="3">
    <source>
        <dbReference type="ARBA" id="ARBA00022912"/>
    </source>
</evidence>
<comment type="caution">
    <text evidence="6">The sequence shown here is derived from an EMBL/GenBank/DDBJ whole genome shotgun (WGS) entry which is preliminary data.</text>
</comment>
<sequence>MIDIHCHILPGIDDGPPDIRESIEMAQIAYDDGIRHIIATPHFSADHYTHRQRVRDKVDELQNQLHLHNIDVTIYAGHEVRLENADFIKEHTLSENFFYLGAACKFILLEQVWEGYCKETPEIVESFLKRGIRPIIPHPERHFFFRDHPQLLVNLIDQGCLTQVSVDSLLGKNSEEARSFSHWLIENDYMHVIATDAHNVRRKPNLSEGFRIVTEIAGEERADEIRWRLEQIIMS</sequence>
<name>A0ABT1YBR9_9BACL</name>
<accession>A0ABT1YBR9</accession>
<evidence type="ECO:0000313" key="7">
    <source>
        <dbReference type="Proteomes" id="UP001300012"/>
    </source>
</evidence>
<reference evidence="6 7" key="1">
    <citation type="submission" date="2022-08" db="EMBL/GenBank/DDBJ databases">
        <title>Paenibacillus endoradicis sp. nov., Paenibacillus radicibacter sp. nov and Paenibacillus pararadicis sp. nov., three cold-adapted plant growth-promoting bacteria isolated from root of Larix gmelinii in Great Khingan.</title>
        <authorList>
            <person name="Xue H."/>
        </authorList>
    </citation>
    <scope>NUCLEOTIDE SEQUENCE [LARGE SCALE GENOMIC DNA]</scope>
    <source>
        <strain evidence="6 7">N5-1-1-5</strain>
    </source>
</reference>
<organism evidence="6 7">
    <name type="scientific">Paenibacillus radicis</name>
    <name type="common">ex Xue et al. 2023</name>
    <dbReference type="NCBI Taxonomy" id="2972489"/>
    <lineage>
        <taxon>Bacteria</taxon>
        <taxon>Bacillati</taxon>
        <taxon>Bacillota</taxon>
        <taxon>Bacilli</taxon>
        <taxon>Bacillales</taxon>
        <taxon>Paenibacillaceae</taxon>
        <taxon>Paenibacillus</taxon>
    </lineage>
</organism>
<dbReference type="PANTHER" id="PTHR39181">
    <property type="entry name" value="TYROSINE-PROTEIN PHOSPHATASE YWQE"/>
    <property type="match status" value="1"/>
</dbReference>
<dbReference type="InterPro" id="IPR016195">
    <property type="entry name" value="Pol/histidinol_Pase-like"/>
</dbReference>
<dbReference type="Pfam" id="PF19567">
    <property type="entry name" value="CpsB_CapC"/>
    <property type="match status" value="1"/>
</dbReference>
<evidence type="ECO:0000313" key="6">
    <source>
        <dbReference type="EMBL" id="MCR8630640.1"/>
    </source>
</evidence>
<dbReference type="Gene3D" id="3.20.20.140">
    <property type="entry name" value="Metal-dependent hydrolases"/>
    <property type="match status" value="1"/>
</dbReference>
<dbReference type="SUPFAM" id="SSF89550">
    <property type="entry name" value="PHP domain-like"/>
    <property type="match status" value="1"/>
</dbReference>
<dbReference type="Proteomes" id="UP001300012">
    <property type="component" value="Unassembled WGS sequence"/>
</dbReference>
<keyword evidence="3 5" id="KW-0904">Protein phosphatase</keyword>
<evidence type="ECO:0000256" key="4">
    <source>
        <dbReference type="ARBA" id="ARBA00051722"/>
    </source>
</evidence>